<evidence type="ECO:0000256" key="14">
    <source>
        <dbReference type="SAM" id="MobiDB-lite"/>
    </source>
</evidence>
<dbReference type="InterPro" id="IPR023398">
    <property type="entry name" value="TIF_eIF4e-like"/>
</dbReference>
<evidence type="ECO:0000256" key="6">
    <source>
        <dbReference type="ARBA" id="ARBA00022884"/>
    </source>
</evidence>
<proteinExistence type="inferred from homology"/>
<dbReference type="GO" id="GO:0006417">
    <property type="term" value="P:regulation of translation"/>
    <property type="evidence" value="ECO:0007669"/>
    <property type="project" value="UniProtKB-KW"/>
</dbReference>
<accession>A0ABD1PH14</accession>
<feature type="domain" description="C2H2-type" evidence="15">
    <location>
        <begin position="28"/>
        <end position="55"/>
    </location>
</feature>
<keyword evidence="7 13" id="KW-0648">Protein biosynthesis</keyword>
<dbReference type="GO" id="GO:0009615">
    <property type="term" value="P:response to virus"/>
    <property type="evidence" value="ECO:0007669"/>
    <property type="project" value="UniProtKB-ARBA"/>
</dbReference>
<dbReference type="GO" id="GO:0003743">
    <property type="term" value="F:translation initiation factor activity"/>
    <property type="evidence" value="ECO:0007669"/>
    <property type="project" value="UniProtKB-KW"/>
</dbReference>
<evidence type="ECO:0000256" key="8">
    <source>
        <dbReference type="ARBA" id="ARBA00023242"/>
    </source>
</evidence>
<dbReference type="PANTHER" id="PTHR11960:SF60">
    <property type="entry name" value="EUKARYOTIC TRANSLATION INITIATION FACTOR ISOFORM 4E-2"/>
    <property type="match status" value="1"/>
</dbReference>
<dbReference type="AlphaFoldDB" id="A0ABD1PH14"/>
<evidence type="ECO:0000256" key="10">
    <source>
        <dbReference type="ARBA" id="ARBA00030245"/>
    </source>
</evidence>
<evidence type="ECO:0000256" key="1">
    <source>
        <dbReference type="ARBA" id="ARBA00004123"/>
    </source>
</evidence>
<dbReference type="GO" id="GO:0005634">
    <property type="term" value="C:nucleus"/>
    <property type="evidence" value="ECO:0007669"/>
    <property type="project" value="UniProtKB-SubCell"/>
</dbReference>
<evidence type="ECO:0000256" key="5">
    <source>
        <dbReference type="ARBA" id="ARBA00022845"/>
    </source>
</evidence>
<gene>
    <name evidence="16" type="ORF">Fot_52821</name>
</gene>
<keyword evidence="3" id="KW-0963">Cytoplasm</keyword>
<dbReference type="SUPFAM" id="SSF55418">
    <property type="entry name" value="eIF4e-like"/>
    <property type="match status" value="1"/>
</dbReference>
<dbReference type="PROSITE" id="PS00028">
    <property type="entry name" value="ZINC_FINGER_C2H2_1"/>
    <property type="match status" value="1"/>
</dbReference>
<reference evidence="17" key="1">
    <citation type="submission" date="2024-07" db="EMBL/GenBank/DDBJ databases">
        <title>Two chromosome-level genome assemblies of Korean endemic species Abeliophyllum distichum and Forsythia ovata (Oleaceae).</title>
        <authorList>
            <person name="Jang H."/>
        </authorList>
    </citation>
    <scope>NUCLEOTIDE SEQUENCE [LARGE SCALE GENOMIC DNA]</scope>
</reference>
<keyword evidence="17" id="KW-1185">Reference proteome</keyword>
<dbReference type="GO" id="GO:0003723">
    <property type="term" value="F:RNA binding"/>
    <property type="evidence" value="ECO:0007669"/>
    <property type="project" value="UniProtKB-KW"/>
</dbReference>
<dbReference type="Proteomes" id="UP001604277">
    <property type="component" value="Unassembled WGS sequence"/>
</dbReference>
<name>A0ABD1PH14_9LAMI</name>
<evidence type="ECO:0000256" key="9">
    <source>
        <dbReference type="ARBA" id="ARBA00025991"/>
    </source>
</evidence>
<evidence type="ECO:0000259" key="15">
    <source>
        <dbReference type="PROSITE" id="PS50157"/>
    </source>
</evidence>
<comment type="subunit">
    <text evidence="9">EIF4F is a multi-subunit complex, the composition of which varies with external and internal environmental conditions. It is composed of at least EIF4A, EIF4E and EIF4G. EIF4E is also known to interact with other partners. In higher plants two isoforms of EIF4F have been identified, named isoform EIF4F and isoform EIF(iso)4F. Isoform EIF4F has subunits p220 and p26, whereas isoform EIF(iso)4F has subunits p82 and p28.</text>
</comment>
<feature type="region of interest" description="Disordered" evidence="14">
    <location>
        <begin position="275"/>
        <end position="294"/>
    </location>
</feature>
<protein>
    <recommendedName>
        <fullName evidence="11">Eukaryotic translation initiation factor isoform 4E</fullName>
    </recommendedName>
    <alternativeName>
        <fullName evidence="10">mRNA cap-binding protein</fullName>
    </alternativeName>
</protein>
<keyword evidence="8" id="KW-0539">Nucleus</keyword>
<evidence type="ECO:0000256" key="7">
    <source>
        <dbReference type="ARBA" id="ARBA00022917"/>
    </source>
</evidence>
<evidence type="ECO:0000256" key="13">
    <source>
        <dbReference type="RuleBase" id="RU004374"/>
    </source>
</evidence>
<keyword evidence="5" id="KW-0810">Translation regulation</keyword>
<sequence length="473" mass="52402">MPSNLNNRYRSIQQFENLMERQSLETLIACSVCYQIFFDCTSLMRHYLSHVPENGTSQQRKFGRSLVSFQNDTNFCSNSSRSTRYSSVPFSSGASDCLVPCALRNASPWPLPNSLQFGRATLIPRPLQYPSPSNFNSAISHATFVSQADGPSNFNPSFASQPSGLPYVLPPVSPGRLVSQATQPLNFCSPTSPYASASQSTQNPNFCSRFASQPFGLLHFLSPVSPGMSSAQPAQLSNFHSGISPRASASQPTQISNFHSPIRTSTFASQSLLGTRSLGLGPRTKPLKNSARPNVSRTIRGHTFSNFGQPIDKRIMVNHVKEGGDYINPNELDLTLKLLYDQIFRPSKLPLNADFHLFKAGTEPKWEDPECANGGKWIVISNTKANLDNMWLETLMALIGEQFDEADEICGVVASVRPRQDRLSLWTKTASNEAAQNSIGRKWKEILDVTDKISFSFHDDSRRDRSAKGRYTV</sequence>
<comment type="caution">
    <text evidence="16">The sequence shown here is derived from an EMBL/GenBank/DDBJ whole genome shotgun (WGS) entry which is preliminary data.</text>
</comment>
<dbReference type="EMBL" id="JBFOLJ010000019">
    <property type="protein sequence ID" value="KAL2463165.1"/>
    <property type="molecule type" value="Genomic_DNA"/>
</dbReference>
<dbReference type="InterPro" id="IPR001040">
    <property type="entry name" value="TIF_eIF_4E"/>
</dbReference>
<dbReference type="Pfam" id="PF01652">
    <property type="entry name" value="IF4E"/>
    <property type="match status" value="1"/>
</dbReference>
<organism evidence="16 17">
    <name type="scientific">Forsythia ovata</name>
    <dbReference type="NCBI Taxonomy" id="205694"/>
    <lineage>
        <taxon>Eukaryota</taxon>
        <taxon>Viridiplantae</taxon>
        <taxon>Streptophyta</taxon>
        <taxon>Embryophyta</taxon>
        <taxon>Tracheophyta</taxon>
        <taxon>Spermatophyta</taxon>
        <taxon>Magnoliopsida</taxon>
        <taxon>eudicotyledons</taxon>
        <taxon>Gunneridae</taxon>
        <taxon>Pentapetalae</taxon>
        <taxon>asterids</taxon>
        <taxon>lamiids</taxon>
        <taxon>Lamiales</taxon>
        <taxon>Oleaceae</taxon>
        <taxon>Forsythieae</taxon>
        <taxon>Forsythia</taxon>
    </lineage>
</organism>
<keyword evidence="12" id="KW-0863">Zinc-finger</keyword>
<comment type="subcellular location">
    <subcellularLocation>
        <location evidence="1">Nucleus</location>
    </subcellularLocation>
</comment>
<dbReference type="PANTHER" id="PTHR11960">
    <property type="entry name" value="EUKARYOTIC TRANSLATION INITIATION FACTOR 4E RELATED"/>
    <property type="match status" value="1"/>
</dbReference>
<evidence type="ECO:0000256" key="3">
    <source>
        <dbReference type="ARBA" id="ARBA00022490"/>
    </source>
</evidence>
<keyword evidence="12" id="KW-0479">Metal-binding</keyword>
<evidence type="ECO:0000256" key="11">
    <source>
        <dbReference type="ARBA" id="ARBA00039832"/>
    </source>
</evidence>
<keyword evidence="12" id="KW-0862">Zinc</keyword>
<dbReference type="InterPro" id="IPR013087">
    <property type="entry name" value="Znf_C2H2_type"/>
</dbReference>
<dbReference type="Gene3D" id="3.30.760.10">
    <property type="entry name" value="RNA Cap, Translation Initiation Factor Eif4e"/>
    <property type="match status" value="1"/>
</dbReference>
<keyword evidence="6 13" id="KW-0694">RNA-binding</keyword>
<evidence type="ECO:0000256" key="12">
    <source>
        <dbReference type="PROSITE-ProRule" id="PRU00042"/>
    </source>
</evidence>
<dbReference type="GO" id="GO:0008270">
    <property type="term" value="F:zinc ion binding"/>
    <property type="evidence" value="ECO:0007669"/>
    <property type="project" value="UniProtKB-KW"/>
</dbReference>
<evidence type="ECO:0000313" key="16">
    <source>
        <dbReference type="EMBL" id="KAL2463165.1"/>
    </source>
</evidence>
<dbReference type="PROSITE" id="PS50157">
    <property type="entry name" value="ZINC_FINGER_C2H2_2"/>
    <property type="match status" value="1"/>
</dbReference>
<keyword evidence="4 13" id="KW-0396">Initiation factor</keyword>
<evidence type="ECO:0000256" key="4">
    <source>
        <dbReference type="ARBA" id="ARBA00022540"/>
    </source>
</evidence>
<evidence type="ECO:0000256" key="2">
    <source>
        <dbReference type="ARBA" id="ARBA00009860"/>
    </source>
</evidence>
<feature type="region of interest" description="Disordered" evidence="14">
    <location>
        <begin position="231"/>
        <end position="256"/>
    </location>
</feature>
<evidence type="ECO:0000313" key="17">
    <source>
        <dbReference type="Proteomes" id="UP001604277"/>
    </source>
</evidence>
<comment type="similarity">
    <text evidence="2 13">Belongs to the eukaryotic initiation factor 4E family.</text>
</comment>